<feature type="non-terminal residue" evidence="2">
    <location>
        <position position="219"/>
    </location>
</feature>
<evidence type="ECO:0000313" key="3">
    <source>
        <dbReference type="Proteomes" id="UP000479190"/>
    </source>
</evidence>
<keyword evidence="3" id="KW-1185">Reference proteome</keyword>
<feature type="compositionally biased region" description="Basic and acidic residues" evidence="1">
    <location>
        <begin position="66"/>
        <end position="75"/>
    </location>
</feature>
<gene>
    <name evidence="2" type="ORF">TBRA_LOCUS10768</name>
</gene>
<dbReference type="Proteomes" id="UP000479190">
    <property type="component" value="Unassembled WGS sequence"/>
</dbReference>
<reference evidence="2 3" key="1">
    <citation type="submission" date="2020-02" db="EMBL/GenBank/DDBJ databases">
        <authorList>
            <person name="Ferguson B K."/>
        </authorList>
    </citation>
    <scope>NUCLEOTIDE SEQUENCE [LARGE SCALE GENOMIC DNA]</scope>
</reference>
<protein>
    <submittedName>
        <fullName evidence="2">Uncharacterized protein</fullName>
    </submittedName>
</protein>
<evidence type="ECO:0000313" key="2">
    <source>
        <dbReference type="EMBL" id="CAB0039006.1"/>
    </source>
</evidence>
<organism evidence="2 3">
    <name type="scientific">Trichogramma brassicae</name>
    <dbReference type="NCBI Taxonomy" id="86971"/>
    <lineage>
        <taxon>Eukaryota</taxon>
        <taxon>Metazoa</taxon>
        <taxon>Ecdysozoa</taxon>
        <taxon>Arthropoda</taxon>
        <taxon>Hexapoda</taxon>
        <taxon>Insecta</taxon>
        <taxon>Pterygota</taxon>
        <taxon>Neoptera</taxon>
        <taxon>Endopterygota</taxon>
        <taxon>Hymenoptera</taxon>
        <taxon>Apocrita</taxon>
        <taxon>Proctotrupomorpha</taxon>
        <taxon>Chalcidoidea</taxon>
        <taxon>Trichogrammatidae</taxon>
        <taxon>Trichogramma</taxon>
    </lineage>
</organism>
<dbReference type="AlphaFoldDB" id="A0A6H5ITK9"/>
<sequence length="219" mass="25848">MKSDLIRTSQRETRECVCIPRNKDMLANRGTQCAMCTARETREKERVFTEREQLQPPQRERHSRAREREMRPAKNDVDAHQICEITAAQSINRKVVERRGRTIILALRTSSIAATYAYMASSGKRRVLGEKRKQSREFKRGARRPEPIDALLPKLSRANFKDCKRIAHSVLYYFSRIRGMWNSWISRLFSDRMKNHEWSISCPRRRGSNAYLRKELNYA</sequence>
<accession>A0A6H5ITK9</accession>
<feature type="compositionally biased region" description="Basic and acidic residues" evidence="1">
    <location>
        <begin position="44"/>
        <end position="53"/>
    </location>
</feature>
<evidence type="ECO:0000256" key="1">
    <source>
        <dbReference type="SAM" id="MobiDB-lite"/>
    </source>
</evidence>
<proteinExistence type="predicted"/>
<name>A0A6H5ITK9_9HYME</name>
<dbReference type="EMBL" id="CADCXV010000932">
    <property type="protein sequence ID" value="CAB0039006.1"/>
    <property type="molecule type" value="Genomic_DNA"/>
</dbReference>
<feature type="region of interest" description="Disordered" evidence="1">
    <location>
        <begin position="44"/>
        <end position="75"/>
    </location>
</feature>